<dbReference type="InterPro" id="IPR029063">
    <property type="entry name" value="SAM-dependent_MTases_sf"/>
</dbReference>
<proteinExistence type="inferred from homology"/>
<dbReference type="Gene3D" id="3.40.50.150">
    <property type="entry name" value="Vaccinia Virus protein VP39"/>
    <property type="match status" value="1"/>
</dbReference>
<evidence type="ECO:0000256" key="2">
    <source>
        <dbReference type="ARBA" id="ARBA00022603"/>
    </source>
</evidence>
<dbReference type="InterPro" id="IPR002935">
    <property type="entry name" value="SAM_O-MeTrfase"/>
</dbReference>
<dbReference type="AlphaFoldDB" id="A0AAD6GHZ8"/>
<organism evidence="7 8">
    <name type="scientific">Penicillium frequentans</name>
    <dbReference type="NCBI Taxonomy" id="3151616"/>
    <lineage>
        <taxon>Eukaryota</taxon>
        <taxon>Fungi</taxon>
        <taxon>Dikarya</taxon>
        <taxon>Ascomycota</taxon>
        <taxon>Pezizomycotina</taxon>
        <taxon>Eurotiomycetes</taxon>
        <taxon>Eurotiomycetidae</taxon>
        <taxon>Eurotiales</taxon>
        <taxon>Aspergillaceae</taxon>
        <taxon>Penicillium</taxon>
    </lineage>
</organism>
<dbReference type="PANTHER" id="PTHR43836">
    <property type="entry name" value="CATECHOL O-METHYLTRANSFERASE 1-RELATED"/>
    <property type="match status" value="1"/>
</dbReference>
<gene>
    <name evidence="7" type="ORF">N7494_002530</name>
</gene>
<dbReference type="GO" id="GO:0006584">
    <property type="term" value="P:catecholamine metabolic process"/>
    <property type="evidence" value="ECO:0007669"/>
    <property type="project" value="UniProtKB-KW"/>
</dbReference>
<comment type="similarity">
    <text evidence="6">Belongs to the class I-like SAM-binding methyltransferase superfamily. Cation-dependent O-methyltransferase family.</text>
</comment>
<evidence type="ECO:0000256" key="1">
    <source>
        <dbReference type="ARBA" id="ARBA00012880"/>
    </source>
</evidence>
<evidence type="ECO:0000256" key="6">
    <source>
        <dbReference type="ARBA" id="ARBA00023453"/>
    </source>
</evidence>
<keyword evidence="2 7" id="KW-0489">Methyltransferase</keyword>
<name>A0AAD6GHZ8_9EURO</name>
<evidence type="ECO:0000256" key="3">
    <source>
        <dbReference type="ARBA" id="ARBA00022679"/>
    </source>
</evidence>
<keyword evidence="4" id="KW-0949">S-adenosyl-L-methionine</keyword>
<evidence type="ECO:0000313" key="7">
    <source>
        <dbReference type="EMBL" id="KAJ5553152.1"/>
    </source>
</evidence>
<dbReference type="PANTHER" id="PTHR43836:SF2">
    <property type="entry name" value="CATECHOL O-METHYLTRANSFERASE 1-RELATED"/>
    <property type="match status" value="1"/>
</dbReference>
<dbReference type="GO" id="GO:0008171">
    <property type="term" value="F:O-methyltransferase activity"/>
    <property type="evidence" value="ECO:0007669"/>
    <property type="project" value="InterPro"/>
</dbReference>
<accession>A0AAD6GHZ8</accession>
<dbReference type="Proteomes" id="UP001220324">
    <property type="component" value="Unassembled WGS sequence"/>
</dbReference>
<keyword evidence="3" id="KW-0808">Transferase</keyword>
<evidence type="ECO:0000256" key="4">
    <source>
        <dbReference type="ARBA" id="ARBA00022691"/>
    </source>
</evidence>
<dbReference type="SUPFAM" id="SSF53335">
    <property type="entry name" value="S-adenosyl-L-methionine-dependent methyltransferases"/>
    <property type="match status" value="1"/>
</dbReference>
<dbReference type="EC" id="2.1.1.6" evidence="1"/>
<reference evidence="7 8" key="1">
    <citation type="journal article" date="2023" name="IMA Fungus">
        <title>Comparative genomic study of the Penicillium genus elucidates a diverse pangenome and 15 lateral gene transfer events.</title>
        <authorList>
            <person name="Petersen C."/>
            <person name="Sorensen T."/>
            <person name="Nielsen M.R."/>
            <person name="Sondergaard T.E."/>
            <person name="Sorensen J.L."/>
            <person name="Fitzpatrick D.A."/>
            <person name="Frisvad J.C."/>
            <person name="Nielsen K.L."/>
        </authorList>
    </citation>
    <scope>NUCLEOTIDE SEQUENCE [LARGE SCALE GENOMIC DNA]</scope>
    <source>
        <strain evidence="7 8">IBT 35679</strain>
    </source>
</reference>
<dbReference type="Pfam" id="PF01596">
    <property type="entry name" value="Methyltransf_3"/>
    <property type="match status" value="1"/>
</dbReference>
<keyword evidence="5" id="KW-0128">Catecholamine metabolism</keyword>
<protein>
    <recommendedName>
        <fullName evidence="1">catechol O-methyltransferase</fullName>
        <ecNumber evidence="1">2.1.1.6</ecNumber>
    </recommendedName>
</protein>
<dbReference type="PROSITE" id="PS51682">
    <property type="entry name" value="SAM_OMT_I"/>
    <property type="match status" value="1"/>
</dbReference>
<dbReference type="EMBL" id="JAQIZZ010000002">
    <property type="protein sequence ID" value="KAJ5553152.1"/>
    <property type="molecule type" value="Genomic_DNA"/>
</dbReference>
<comment type="caution">
    <text evidence="7">The sequence shown here is derived from an EMBL/GenBank/DDBJ whole genome shotgun (WGS) entry which is preliminary data.</text>
</comment>
<sequence length="249" mass="27169">MSDRNAELLAKYPSLAKFDGSEDYVESHDGREAALLKHIYNHPSLDKLRGSPAAICAVMDEFAAQEDFLINIGSDKGQKVNDLIKKEKPTVLVELGGYVGYSAISFGDAMRQAAGPGASIRLWSLEFDPLIASIAMNLIELAGLSDIVKVVVGTAADSLKRLQAEGKLTSIDFLFLDHVEDLYLADFQLCEKLGLLHSGALVVADNVVRPGAPEYREHVRQHAGVESWGVKGLIMPGEMEDELEVTRMK</sequence>
<evidence type="ECO:0000256" key="5">
    <source>
        <dbReference type="ARBA" id="ARBA00022939"/>
    </source>
</evidence>
<keyword evidence="8" id="KW-1185">Reference proteome</keyword>
<dbReference type="GO" id="GO:0032259">
    <property type="term" value="P:methylation"/>
    <property type="evidence" value="ECO:0007669"/>
    <property type="project" value="UniProtKB-KW"/>
</dbReference>
<evidence type="ECO:0000313" key="8">
    <source>
        <dbReference type="Proteomes" id="UP001220324"/>
    </source>
</evidence>